<evidence type="ECO:0000256" key="1">
    <source>
        <dbReference type="SAM" id="MobiDB-lite"/>
    </source>
</evidence>
<proteinExistence type="predicted"/>
<dbReference type="EMBL" id="BARW01032403">
    <property type="protein sequence ID" value="GAJ12867.1"/>
    <property type="molecule type" value="Genomic_DNA"/>
</dbReference>
<feature type="non-terminal residue" evidence="2">
    <location>
        <position position="1"/>
    </location>
</feature>
<organism evidence="2">
    <name type="scientific">marine sediment metagenome</name>
    <dbReference type="NCBI Taxonomy" id="412755"/>
    <lineage>
        <taxon>unclassified sequences</taxon>
        <taxon>metagenomes</taxon>
        <taxon>ecological metagenomes</taxon>
    </lineage>
</organism>
<protein>
    <submittedName>
        <fullName evidence="2">Uncharacterized protein</fullName>
    </submittedName>
</protein>
<feature type="region of interest" description="Disordered" evidence="1">
    <location>
        <begin position="182"/>
        <end position="204"/>
    </location>
</feature>
<feature type="region of interest" description="Disordered" evidence="1">
    <location>
        <begin position="75"/>
        <end position="96"/>
    </location>
</feature>
<sequence length="204" mass="22821">TVKALDQGQLKKALYLTENNEKLKRHHQFVEEAARTCLASKDNKEVCKVAMEEAKDKMQETISLPIDDTSLEGVEEMLSPEKPPEQPTEAKPAAEKTDEELYEECEECHVAVAASRFAEICVEHPENGGASCKLISEKLEDETTEPTDWIKTMVETTEQAQGEAKEQMAAAVTELTDYLERRNSPLLKKLDEGEESTPEDLTPP</sequence>
<dbReference type="AlphaFoldDB" id="X1V8W2"/>
<gene>
    <name evidence="2" type="ORF">S12H4_51296</name>
</gene>
<reference evidence="2" key="1">
    <citation type="journal article" date="2014" name="Front. Microbiol.">
        <title>High frequency of phylogenetically diverse reductive dehalogenase-homologous genes in deep subseafloor sedimentary metagenomes.</title>
        <authorList>
            <person name="Kawai M."/>
            <person name="Futagami T."/>
            <person name="Toyoda A."/>
            <person name="Takaki Y."/>
            <person name="Nishi S."/>
            <person name="Hori S."/>
            <person name="Arai W."/>
            <person name="Tsubouchi T."/>
            <person name="Morono Y."/>
            <person name="Uchiyama I."/>
            <person name="Ito T."/>
            <person name="Fujiyama A."/>
            <person name="Inagaki F."/>
            <person name="Takami H."/>
        </authorList>
    </citation>
    <scope>NUCLEOTIDE SEQUENCE</scope>
    <source>
        <strain evidence="2">Expedition CK06-06</strain>
    </source>
</reference>
<name>X1V8W2_9ZZZZ</name>
<accession>X1V8W2</accession>
<evidence type="ECO:0000313" key="2">
    <source>
        <dbReference type="EMBL" id="GAJ12867.1"/>
    </source>
</evidence>
<feature type="compositionally biased region" description="Basic and acidic residues" evidence="1">
    <location>
        <begin position="182"/>
        <end position="191"/>
    </location>
</feature>
<comment type="caution">
    <text evidence="2">The sequence shown here is derived from an EMBL/GenBank/DDBJ whole genome shotgun (WGS) entry which is preliminary data.</text>
</comment>